<name>A0A8S9Q8Y6_BRACR</name>
<comment type="caution">
    <text evidence="2">The sequence shown here is derived from an EMBL/GenBank/DDBJ whole genome shotgun (WGS) entry which is preliminary data.</text>
</comment>
<proteinExistence type="predicted"/>
<dbReference type="Proteomes" id="UP000712600">
    <property type="component" value="Unassembled WGS sequence"/>
</dbReference>
<evidence type="ECO:0000256" key="1">
    <source>
        <dbReference type="SAM" id="MobiDB-lite"/>
    </source>
</evidence>
<sequence length="122" mass="14127">MSTTPRTISSGERREAARRRFRSRESDEFRLIIGVDRHQASNIGRQNPKSIDILYCTSTDNTYGINRILQSRKDHDSRGRGVEDDVMKHHVNAIIGDDFWQVVREEKLQEGDFEVESLMSFG</sequence>
<evidence type="ECO:0000313" key="2">
    <source>
        <dbReference type="EMBL" id="KAF3536142.1"/>
    </source>
</evidence>
<gene>
    <name evidence="2" type="ORF">F2Q69_00022666</name>
</gene>
<feature type="compositionally biased region" description="Polar residues" evidence="1">
    <location>
        <begin position="1"/>
        <end position="10"/>
    </location>
</feature>
<organism evidence="2 3">
    <name type="scientific">Brassica cretica</name>
    <name type="common">Mustard</name>
    <dbReference type="NCBI Taxonomy" id="69181"/>
    <lineage>
        <taxon>Eukaryota</taxon>
        <taxon>Viridiplantae</taxon>
        <taxon>Streptophyta</taxon>
        <taxon>Embryophyta</taxon>
        <taxon>Tracheophyta</taxon>
        <taxon>Spermatophyta</taxon>
        <taxon>Magnoliopsida</taxon>
        <taxon>eudicotyledons</taxon>
        <taxon>Gunneridae</taxon>
        <taxon>Pentapetalae</taxon>
        <taxon>rosids</taxon>
        <taxon>malvids</taxon>
        <taxon>Brassicales</taxon>
        <taxon>Brassicaceae</taxon>
        <taxon>Brassiceae</taxon>
        <taxon>Brassica</taxon>
    </lineage>
</organism>
<feature type="region of interest" description="Disordered" evidence="1">
    <location>
        <begin position="1"/>
        <end position="21"/>
    </location>
</feature>
<protein>
    <submittedName>
        <fullName evidence="2">Uncharacterized protein</fullName>
    </submittedName>
</protein>
<reference evidence="2" key="1">
    <citation type="submission" date="2019-12" db="EMBL/GenBank/DDBJ databases">
        <title>Genome sequencing and annotation of Brassica cretica.</title>
        <authorList>
            <person name="Studholme D.J."/>
            <person name="Sarris P."/>
        </authorList>
    </citation>
    <scope>NUCLEOTIDE SEQUENCE</scope>
    <source>
        <strain evidence="2">PFS-109/04</strain>
        <tissue evidence="2">Leaf</tissue>
    </source>
</reference>
<dbReference type="EMBL" id="QGKX02001290">
    <property type="protein sequence ID" value="KAF3536142.1"/>
    <property type="molecule type" value="Genomic_DNA"/>
</dbReference>
<evidence type="ECO:0000313" key="3">
    <source>
        <dbReference type="Proteomes" id="UP000712600"/>
    </source>
</evidence>
<dbReference type="AlphaFoldDB" id="A0A8S9Q8Y6"/>
<accession>A0A8S9Q8Y6</accession>